<evidence type="ECO:0000256" key="5">
    <source>
        <dbReference type="ARBA" id="ARBA00023070"/>
    </source>
</evidence>
<organism evidence="8 9">
    <name type="scientific">Pseudomonas morbosilactucae</name>
    <dbReference type="NCBI Taxonomy" id="2938197"/>
    <lineage>
        <taxon>Bacteria</taxon>
        <taxon>Pseudomonadati</taxon>
        <taxon>Pseudomonadota</taxon>
        <taxon>Gammaproteobacteria</taxon>
        <taxon>Pseudomonadales</taxon>
        <taxon>Pseudomonadaceae</taxon>
        <taxon>Pseudomonas</taxon>
    </lineage>
</organism>
<name>A0A9X1YYG2_9PSED</name>
<dbReference type="Pfam" id="PF01593">
    <property type="entry name" value="Amino_oxidase"/>
    <property type="match status" value="1"/>
</dbReference>
<dbReference type="GO" id="GO:0009851">
    <property type="term" value="P:auxin biosynthetic process"/>
    <property type="evidence" value="ECO:0007669"/>
    <property type="project" value="UniProtKB-KW"/>
</dbReference>
<gene>
    <name evidence="8" type="ORF">M1B34_14005</name>
</gene>
<dbReference type="GO" id="GO:0009063">
    <property type="term" value="P:amino acid catabolic process"/>
    <property type="evidence" value="ECO:0007669"/>
    <property type="project" value="TreeGrafter"/>
</dbReference>
<reference evidence="8 9" key="2">
    <citation type="journal article" date="2023" name="Plant Pathol.">
        <title>Dismantling and reorganizing Pseudomonas marginalis sensu#lato.</title>
        <authorList>
            <person name="Sawada H."/>
            <person name="Fujikawa T."/>
            <person name="Satou M."/>
        </authorList>
    </citation>
    <scope>NUCLEOTIDE SEQUENCE [LARGE SCALE GENOMIC DNA]</scope>
    <source>
        <strain evidence="8 9">MAFF 302030</strain>
    </source>
</reference>
<dbReference type="RefSeq" id="WP_268265451.1">
    <property type="nucleotide sequence ID" value="NZ_JALQCW010000031.1"/>
</dbReference>
<protein>
    <recommendedName>
        <fullName evidence="4">Tryptophan 2-monooxygenase</fullName>
        <ecNumber evidence="3">1.13.12.3</ecNumber>
    </recommendedName>
</protein>
<comment type="caution">
    <text evidence="8">The sequence shown here is derived from an EMBL/GenBank/DDBJ whole genome shotgun (WGS) entry which is preliminary data.</text>
</comment>
<evidence type="ECO:0000256" key="6">
    <source>
        <dbReference type="ARBA" id="ARBA00047321"/>
    </source>
</evidence>
<dbReference type="PANTHER" id="PTHR10742">
    <property type="entry name" value="FLAVIN MONOAMINE OXIDASE"/>
    <property type="match status" value="1"/>
</dbReference>
<proteinExistence type="inferred from homology"/>
<dbReference type="InterPro" id="IPR002937">
    <property type="entry name" value="Amino_oxidase"/>
</dbReference>
<dbReference type="SUPFAM" id="SSF51905">
    <property type="entry name" value="FAD/NAD(P)-binding domain"/>
    <property type="match status" value="1"/>
</dbReference>
<comment type="similarity">
    <text evidence="2">Belongs to the tryptophan 2-monooxygenase family.</text>
</comment>
<evidence type="ECO:0000313" key="8">
    <source>
        <dbReference type="EMBL" id="MCK9798805.1"/>
    </source>
</evidence>
<comment type="pathway">
    <text evidence="1">Plant hormone metabolism; auxin biosynthesis.</text>
</comment>
<dbReference type="EC" id="1.13.12.3" evidence="3"/>
<dbReference type="GO" id="GO:0050361">
    <property type="term" value="F:tryptophan 2-monooxygenase activity"/>
    <property type="evidence" value="ECO:0007669"/>
    <property type="project" value="UniProtKB-EC"/>
</dbReference>
<comment type="catalytic activity">
    <reaction evidence="6">
        <text>L-tryptophan + O2 = indole-3-acetamide + CO2 + H2O</text>
        <dbReference type="Rhea" id="RHEA:16165"/>
        <dbReference type="ChEBI" id="CHEBI:15377"/>
        <dbReference type="ChEBI" id="CHEBI:15379"/>
        <dbReference type="ChEBI" id="CHEBI:16031"/>
        <dbReference type="ChEBI" id="CHEBI:16526"/>
        <dbReference type="ChEBI" id="CHEBI:57912"/>
        <dbReference type="EC" id="1.13.12.3"/>
    </reaction>
</comment>
<evidence type="ECO:0000256" key="1">
    <source>
        <dbReference type="ARBA" id="ARBA00004814"/>
    </source>
</evidence>
<dbReference type="PANTHER" id="PTHR10742:SF342">
    <property type="entry name" value="AMINE OXIDASE"/>
    <property type="match status" value="1"/>
</dbReference>
<accession>A0A9X1YYG2</accession>
<dbReference type="EMBL" id="JALQCW010000031">
    <property type="protein sequence ID" value="MCK9798805.1"/>
    <property type="molecule type" value="Genomic_DNA"/>
</dbReference>
<evidence type="ECO:0000256" key="2">
    <source>
        <dbReference type="ARBA" id="ARBA00005833"/>
    </source>
</evidence>
<dbReference type="AlphaFoldDB" id="A0A9X1YYG2"/>
<evidence type="ECO:0000256" key="3">
    <source>
        <dbReference type="ARBA" id="ARBA00012535"/>
    </source>
</evidence>
<dbReference type="GO" id="GO:0001716">
    <property type="term" value="F:L-amino-acid oxidase activity"/>
    <property type="evidence" value="ECO:0007669"/>
    <property type="project" value="TreeGrafter"/>
</dbReference>
<evidence type="ECO:0000313" key="9">
    <source>
        <dbReference type="Proteomes" id="UP001155059"/>
    </source>
</evidence>
<reference evidence="8 9" key="1">
    <citation type="journal article" date="2022" name="Int. J. Syst. Evol. Microbiol.">
        <title>Pseudomonas aegrilactucae sp. nov. and Pseudomonas morbosilactucae sp. nov., pathogens causing bacterial rot of lettuce in Japan.</title>
        <authorList>
            <person name="Sawada H."/>
            <person name="Fujikawa T."/>
            <person name="Satou M."/>
        </authorList>
    </citation>
    <scope>NUCLEOTIDE SEQUENCE [LARGE SCALE GENOMIC DNA]</scope>
    <source>
        <strain evidence="8 9">MAFF 302030</strain>
    </source>
</reference>
<dbReference type="InterPro" id="IPR050281">
    <property type="entry name" value="Flavin_monoamine_oxidase"/>
</dbReference>
<dbReference type="Gene3D" id="3.50.50.60">
    <property type="entry name" value="FAD/NAD(P)-binding domain"/>
    <property type="match status" value="1"/>
</dbReference>
<feature type="domain" description="Amine oxidase" evidence="7">
    <location>
        <begin position="22"/>
        <end position="388"/>
    </location>
</feature>
<sequence length="585" mass="65485">MKSEQLELDVAVIGGGASGTYSAWRLQHEQGEHQQIGLFEYSDRIGGRLFSINLPGLPNVVAEVGGMRYIPGDDGHVLVDNLVKQLKLASQKFPMGADGPVGAENNLFYLRGKRFRYRDFSEAPHKIPYDLAWSERGFGPEDLQVKVMNYVYPGFDKLSLCQQMQVKVFGKEIWKYGFWDLLYRVMSNEGYQFMKDAGGYDANVANASAVTQLPATEYSDKTVFLTLTKGFQSLPLTLAAKFAKLPGKLPAKQRVQMNQRLVEITYAKDADFPYRLHFQTTVTEDGSTRDGQGQQVVKAKKIILAMPRRSLELIKAPVFDDPWLKENLGSVLMQSAFKLFLAYEQPWWRSLGLVAGRSVTDLPVRQIYYMGTECEQPGGEPSLNSLLMASYNDIGTVPFWKGLEGGAPFVGYPPASAKGLLKAELVVPKTQFTVSDEMVRVAQMQVTQVHDQVELPRPYSAVYHAWDADPFGGGWHEWKANYRLDQIICRMRHPVPDQQIHIVGEAYSFGQGWVEGALTVAESTLQDFFGLKRPHWLPKSYALLPVPTPDGCSLDPSQPLPCQDCGTTLKDVTEFAYKGIDHGQQ</sequence>
<keyword evidence="5" id="KW-0073">Auxin biosynthesis</keyword>
<dbReference type="Proteomes" id="UP001155059">
    <property type="component" value="Unassembled WGS sequence"/>
</dbReference>
<dbReference type="SUPFAM" id="SSF54373">
    <property type="entry name" value="FAD-linked reductases, C-terminal domain"/>
    <property type="match status" value="1"/>
</dbReference>
<evidence type="ECO:0000259" key="7">
    <source>
        <dbReference type="Pfam" id="PF01593"/>
    </source>
</evidence>
<dbReference type="InterPro" id="IPR036188">
    <property type="entry name" value="FAD/NAD-bd_sf"/>
</dbReference>
<evidence type="ECO:0000256" key="4">
    <source>
        <dbReference type="ARBA" id="ARBA00017871"/>
    </source>
</evidence>